<evidence type="ECO:0000256" key="2">
    <source>
        <dbReference type="ARBA" id="ARBA00022448"/>
    </source>
</evidence>
<comment type="cofactor">
    <cofactor evidence="6">
        <name>heme</name>
        <dbReference type="ChEBI" id="CHEBI:30413"/>
    </cofactor>
</comment>
<proteinExistence type="inferred from homology"/>
<reference evidence="8" key="1">
    <citation type="journal article" date="2019" name="Int. J. Syst. Evol. Microbiol.">
        <title>The Global Catalogue of Microorganisms (GCM) 10K type strain sequencing project: providing services to taxonomists for standard genome sequencing and annotation.</title>
        <authorList>
            <consortium name="The Broad Institute Genomics Platform"/>
            <consortium name="The Broad Institute Genome Sequencing Center for Infectious Disease"/>
            <person name="Wu L."/>
            <person name="Ma J."/>
        </authorList>
    </citation>
    <scope>NUCLEOTIDE SEQUENCE [LARGE SCALE GENOMIC DNA]</scope>
    <source>
        <strain evidence="8">JCM 17805</strain>
    </source>
</reference>
<keyword evidence="5 6" id="KW-0408">Iron</keyword>
<evidence type="ECO:0000256" key="4">
    <source>
        <dbReference type="ARBA" id="ARBA00022723"/>
    </source>
</evidence>
<comment type="caution">
    <text evidence="7">The sequence shown here is derived from an EMBL/GenBank/DDBJ whole genome shotgun (WGS) entry which is preliminary data.</text>
</comment>
<dbReference type="CDD" id="cd00454">
    <property type="entry name" value="TrHb1_N"/>
    <property type="match status" value="1"/>
</dbReference>
<protein>
    <recommendedName>
        <fullName evidence="6">Group 1 truncated hemoglobin</fullName>
    </recommendedName>
</protein>
<dbReference type="RefSeq" id="WP_345197334.1">
    <property type="nucleotide sequence ID" value="NZ_BAABFL010000434.1"/>
</dbReference>
<keyword evidence="8" id="KW-1185">Reference proteome</keyword>
<organism evidence="7 8">
    <name type="scientific">Kistimonas scapharcae</name>
    <dbReference type="NCBI Taxonomy" id="1036133"/>
    <lineage>
        <taxon>Bacteria</taxon>
        <taxon>Pseudomonadati</taxon>
        <taxon>Pseudomonadota</taxon>
        <taxon>Gammaproteobacteria</taxon>
        <taxon>Oceanospirillales</taxon>
        <taxon>Endozoicomonadaceae</taxon>
        <taxon>Kistimonas</taxon>
    </lineage>
</organism>
<dbReference type="InterPro" id="IPR009050">
    <property type="entry name" value="Globin-like_sf"/>
</dbReference>
<keyword evidence="4 6" id="KW-0479">Metal-binding</keyword>
<dbReference type="EMBL" id="BAABFL010000434">
    <property type="protein sequence ID" value="GAA4651037.1"/>
    <property type="molecule type" value="Genomic_DNA"/>
</dbReference>
<keyword evidence="6" id="KW-0561">Oxygen transport</keyword>
<dbReference type="InterPro" id="IPR012292">
    <property type="entry name" value="Globin/Proto"/>
</dbReference>
<dbReference type="Gene3D" id="1.10.490.10">
    <property type="entry name" value="Globins"/>
    <property type="match status" value="1"/>
</dbReference>
<dbReference type="InterPro" id="IPR001486">
    <property type="entry name" value="Hemoglobin_trunc"/>
</dbReference>
<dbReference type="PIRSF" id="PIRSF002030">
    <property type="entry name" value="Globin_Protozoa/Cyanobacteria"/>
    <property type="match status" value="1"/>
</dbReference>
<dbReference type="SUPFAM" id="SSF46458">
    <property type="entry name" value="Globin-like"/>
    <property type="match status" value="1"/>
</dbReference>
<evidence type="ECO:0000256" key="5">
    <source>
        <dbReference type="ARBA" id="ARBA00023004"/>
    </source>
</evidence>
<evidence type="ECO:0000256" key="3">
    <source>
        <dbReference type="ARBA" id="ARBA00022617"/>
    </source>
</evidence>
<evidence type="ECO:0000313" key="8">
    <source>
        <dbReference type="Proteomes" id="UP001500604"/>
    </source>
</evidence>
<keyword evidence="2 6" id="KW-0813">Transport</keyword>
<evidence type="ECO:0000256" key="1">
    <source>
        <dbReference type="ARBA" id="ARBA00009660"/>
    </source>
</evidence>
<comment type="similarity">
    <text evidence="1 6">Belongs to the truncated hemoglobin family. Group I subfamily.</text>
</comment>
<dbReference type="Pfam" id="PF01152">
    <property type="entry name" value="Bac_globin"/>
    <property type="match status" value="1"/>
</dbReference>
<dbReference type="Proteomes" id="UP001500604">
    <property type="component" value="Unassembled WGS sequence"/>
</dbReference>
<keyword evidence="3 6" id="KW-0349">Heme</keyword>
<evidence type="ECO:0000313" key="7">
    <source>
        <dbReference type="EMBL" id="GAA4651037.1"/>
    </source>
</evidence>
<accession>A0ABP8V5G7</accession>
<name>A0ABP8V5G7_9GAMM</name>
<evidence type="ECO:0000256" key="6">
    <source>
        <dbReference type="PIRNR" id="PIRNR002030"/>
    </source>
</evidence>
<dbReference type="InterPro" id="IPR016339">
    <property type="entry name" value="Hemoglobin_trunc_I"/>
</dbReference>
<sequence length="129" mass="13818">MASLYERLGGDKAILLAVSVFYDKVADDPVIGHYFSALDMDKLARKQAAFMSTAFGGPLDDDVRGLREAHAGLGITDEEFDIVVRYLSETLTEIGVEDALKNEVMGIVSTTRSDVVEIQASEGASSDGA</sequence>
<gene>
    <name evidence="7" type="ORF">GCM10023116_33200</name>
</gene>